<comment type="caution">
    <text evidence="1">The sequence shown here is derived from an EMBL/GenBank/DDBJ whole genome shotgun (WGS) entry which is preliminary data.</text>
</comment>
<accession>A0ACC2N278</accession>
<protein>
    <submittedName>
        <fullName evidence="1">Uncharacterized protein</fullName>
    </submittedName>
</protein>
<name>A0ACC2N278_9HYME</name>
<proteinExistence type="predicted"/>
<evidence type="ECO:0000313" key="2">
    <source>
        <dbReference type="Proteomes" id="UP001239111"/>
    </source>
</evidence>
<organism evidence="1 2">
    <name type="scientific">Eretmocerus hayati</name>
    <dbReference type="NCBI Taxonomy" id="131215"/>
    <lineage>
        <taxon>Eukaryota</taxon>
        <taxon>Metazoa</taxon>
        <taxon>Ecdysozoa</taxon>
        <taxon>Arthropoda</taxon>
        <taxon>Hexapoda</taxon>
        <taxon>Insecta</taxon>
        <taxon>Pterygota</taxon>
        <taxon>Neoptera</taxon>
        <taxon>Endopterygota</taxon>
        <taxon>Hymenoptera</taxon>
        <taxon>Apocrita</taxon>
        <taxon>Proctotrupomorpha</taxon>
        <taxon>Chalcidoidea</taxon>
        <taxon>Aphelinidae</taxon>
        <taxon>Aphelininae</taxon>
        <taxon>Eretmocerus</taxon>
    </lineage>
</organism>
<keyword evidence="2" id="KW-1185">Reference proteome</keyword>
<evidence type="ECO:0000313" key="1">
    <source>
        <dbReference type="EMBL" id="KAJ8665275.1"/>
    </source>
</evidence>
<gene>
    <name evidence="1" type="ORF">QAD02_006937</name>
</gene>
<sequence>MKRLLFLIFLPTRFYSGSPREVNQTVGRLDVSENAPHYQANLIIVNPEDDLEEACMGSIIHKRWILTAAHCLYHLTNPKYLIIIVGTANFSGTGGTYYEYEMHKSHEKWNKTPVNDIALIRLKKDILFTEKINFVKLSRTDNYKKNDIIASLSSWGSSENLPPLPRLSSKRFAVISEIKCHRQLSSLIEKRKNHPADIQFFKTALDKISLLVCTNRVKRGGNLCHGDSGAPLIFNDTLIGIVSSSYECSNRPGLSTRISKYIDWIEQQMSSFSEKLP</sequence>
<reference evidence="1" key="1">
    <citation type="submission" date="2023-04" db="EMBL/GenBank/DDBJ databases">
        <title>A chromosome-level genome assembly of the parasitoid wasp Eretmocerus hayati.</title>
        <authorList>
            <person name="Zhong Y."/>
            <person name="Liu S."/>
            <person name="Liu Y."/>
        </authorList>
    </citation>
    <scope>NUCLEOTIDE SEQUENCE</scope>
    <source>
        <strain evidence="1">ZJU_SS_LIU_2023</strain>
    </source>
</reference>
<dbReference type="EMBL" id="CM056744">
    <property type="protein sequence ID" value="KAJ8665275.1"/>
    <property type="molecule type" value="Genomic_DNA"/>
</dbReference>
<dbReference type="Proteomes" id="UP001239111">
    <property type="component" value="Chromosome 4"/>
</dbReference>